<accession>A0A162ZYA7</accession>
<dbReference type="InterPro" id="IPR003603">
    <property type="entry name" value="U2A'_phosphoprotein32A_C"/>
</dbReference>
<dbReference type="GO" id="GO:0005686">
    <property type="term" value="C:U2 snRNP"/>
    <property type="evidence" value="ECO:0007669"/>
    <property type="project" value="TreeGrafter"/>
</dbReference>
<dbReference type="Pfam" id="PF14580">
    <property type="entry name" value="LRR_9"/>
    <property type="match status" value="1"/>
</dbReference>
<keyword evidence="6" id="KW-0539">Nucleus</keyword>
<dbReference type="FunFam" id="3.80.10.10:FF:000026">
    <property type="entry name" value="U2 small nuclear ribonucleoprotein A"/>
    <property type="match status" value="1"/>
</dbReference>
<evidence type="ECO:0000256" key="3">
    <source>
        <dbReference type="ARBA" id="ARBA00022728"/>
    </source>
</evidence>
<reference evidence="12" key="1">
    <citation type="submission" date="2015-06" db="EMBL/GenBank/DDBJ databases">
        <title>Expansion of signal transduction pathways in fungi by whole-genome duplication.</title>
        <authorList>
            <consortium name="DOE Joint Genome Institute"/>
            <person name="Corrochano L.M."/>
            <person name="Kuo A."/>
            <person name="Marcet-Houben M."/>
            <person name="Polaino S."/>
            <person name="Salamov A."/>
            <person name="Villalobos J.M."/>
            <person name="Alvarez M.I."/>
            <person name="Avalos J."/>
            <person name="Benito E.P."/>
            <person name="Benoit I."/>
            <person name="Burger G."/>
            <person name="Camino L.P."/>
            <person name="Canovas D."/>
            <person name="Cerda-Olmedo E."/>
            <person name="Cheng J.-F."/>
            <person name="Dominguez A."/>
            <person name="Elias M."/>
            <person name="Eslava A.P."/>
            <person name="Glaser F."/>
            <person name="Grimwood J."/>
            <person name="Gutierrez G."/>
            <person name="Heitman J."/>
            <person name="Henrissat B."/>
            <person name="Iturriaga E.A."/>
            <person name="Lang B.F."/>
            <person name="Lavin J.L."/>
            <person name="Lee S."/>
            <person name="Li W."/>
            <person name="Lindquist E."/>
            <person name="Lopez-Garcia S."/>
            <person name="Luque E.M."/>
            <person name="Marcos A.T."/>
            <person name="Martin J."/>
            <person name="McCluskey K."/>
            <person name="Medina H.R."/>
            <person name="Miralles-Duran A."/>
            <person name="Miyazaki A."/>
            <person name="Munoz-Torres E."/>
            <person name="Oguiza J.A."/>
            <person name="Ohm R."/>
            <person name="Olmedo M."/>
            <person name="Orejas M."/>
            <person name="Ortiz-Castellanos L."/>
            <person name="Pisabarro A.G."/>
            <person name="Rodriguez-Romero J."/>
            <person name="Ruiz-Herrera J."/>
            <person name="Ruiz-Vazquez R."/>
            <person name="Sanz C."/>
            <person name="Schackwitz W."/>
            <person name="Schmutz J."/>
            <person name="Shahriari M."/>
            <person name="Shelest E."/>
            <person name="Silva-Franco F."/>
            <person name="Soanes D."/>
            <person name="Syed K."/>
            <person name="Tagua V.G."/>
            <person name="Talbot N.J."/>
            <person name="Thon M."/>
            <person name="De vries R.P."/>
            <person name="Wiebenga A."/>
            <person name="Yadav J.S."/>
            <person name="Braun E.L."/>
            <person name="Baker S."/>
            <person name="Garre V."/>
            <person name="Horwitz B."/>
            <person name="Torres-Martinez S."/>
            <person name="Idnurm A."/>
            <person name="Herrera-Estrella A."/>
            <person name="Gabaldon T."/>
            <person name="Grigoriev I.V."/>
        </authorList>
    </citation>
    <scope>NUCLEOTIDE SEQUENCE [LARGE SCALE GENOMIC DNA]</scope>
    <source>
        <strain evidence="12">NRRL 1555(-)</strain>
    </source>
</reference>
<dbReference type="EMBL" id="KV440990">
    <property type="protein sequence ID" value="OAD69821.1"/>
    <property type="molecule type" value="Genomic_DNA"/>
</dbReference>
<evidence type="ECO:0000256" key="5">
    <source>
        <dbReference type="ARBA" id="ARBA00023187"/>
    </source>
</evidence>
<evidence type="ECO:0000256" key="4">
    <source>
        <dbReference type="ARBA" id="ARBA00022737"/>
    </source>
</evidence>
<dbReference type="Proteomes" id="UP000077315">
    <property type="component" value="Unassembled WGS sequence"/>
</dbReference>
<keyword evidence="12" id="KW-1185">Reference proteome</keyword>
<comment type="subcellular location">
    <subcellularLocation>
        <location evidence="1">Nucleus</location>
    </subcellularLocation>
</comment>
<gene>
    <name evidence="11" type="ORF">PHYBLDRAFT_149003</name>
</gene>
<protein>
    <recommendedName>
        <fullName evidence="8">U2 small nuclear ribonucleoprotein A'</fullName>
    </recommendedName>
</protein>
<keyword evidence="4" id="KW-0677">Repeat</keyword>
<sequence>MKLTTDLITESVSHINAISDRELVLRDLKIPVIENLGATKDLNDTIDFTNNDLRSLGNFPRLSRLQHLLLANNRISTIEEGMQNSLPNLTTLVLTNNAIQELGDLEPLAPCRKLTYLSLLDNPVTKKQYYRLYVIHKIPSLRVLDFVKIKQAERKQAEELFKDQDGNESSLSKSLADAKTKTFEPGEGLGETKANGHGLSAEEQRTIREALKKATSLDEISRLERLLKAGHVPVEKKPVSAEEEEEEEE</sequence>
<feature type="region of interest" description="Disordered" evidence="9">
    <location>
        <begin position="160"/>
        <end position="204"/>
    </location>
</feature>
<keyword evidence="5" id="KW-0508">mRNA splicing</keyword>
<name>A0A162ZYA7_PHYB8</name>
<keyword evidence="3" id="KW-0747">Spliceosome</keyword>
<dbReference type="GO" id="GO:0000398">
    <property type="term" value="P:mRNA splicing, via spliceosome"/>
    <property type="evidence" value="ECO:0007669"/>
    <property type="project" value="InterPro"/>
</dbReference>
<dbReference type="FunCoup" id="A0A162ZYA7">
    <property type="interactions" value="1050"/>
</dbReference>
<evidence type="ECO:0000256" key="2">
    <source>
        <dbReference type="ARBA" id="ARBA00022614"/>
    </source>
</evidence>
<dbReference type="PROSITE" id="PS51450">
    <property type="entry name" value="LRR"/>
    <property type="match status" value="2"/>
</dbReference>
<evidence type="ECO:0000256" key="8">
    <source>
        <dbReference type="ARBA" id="ARBA00024238"/>
    </source>
</evidence>
<dbReference type="InterPro" id="IPR032675">
    <property type="entry name" value="LRR_dom_sf"/>
</dbReference>
<feature type="domain" description="U2A'/phosphoprotein 32 family A C-terminal" evidence="10">
    <location>
        <begin position="127"/>
        <end position="145"/>
    </location>
</feature>
<organism evidence="11 12">
    <name type="scientific">Phycomyces blakesleeanus (strain ATCC 8743b / DSM 1359 / FGSC 10004 / NBRC 33097 / NRRL 1555)</name>
    <dbReference type="NCBI Taxonomy" id="763407"/>
    <lineage>
        <taxon>Eukaryota</taxon>
        <taxon>Fungi</taxon>
        <taxon>Fungi incertae sedis</taxon>
        <taxon>Mucoromycota</taxon>
        <taxon>Mucoromycotina</taxon>
        <taxon>Mucoromycetes</taxon>
        <taxon>Mucorales</taxon>
        <taxon>Phycomycetaceae</taxon>
        <taxon>Phycomyces</taxon>
    </lineage>
</organism>
<dbReference type="SMART" id="SM00369">
    <property type="entry name" value="LRR_TYP"/>
    <property type="match status" value="2"/>
</dbReference>
<dbReference type="Gene3D" id="3.80.10.10">
    <property type="entry name" value="Ribonuclease Inhibitor"/>
    <property type="match status" value="1"/>
</dbReference>
<evidence type="ECO:0000313" key="12">
    <source>
        <dbReference type="Proteomes" id="UP000077315"/>
    </source>
</evidence>
<evidence type="ECO:0000259" key="10">
    <source>
        <dbReference type="SMART" id="SM00446"/>
    </source>
</evidence>
<dbReference type="RefSeq" id="XP_018287861.1">
    <property type="nucleotide sequence ID" value="XM_018432201.1"/>
</dbReference>
<evidence type="ECO:0000256" key="1">
    <source>
        <dbReference type="ARBA" id="ARBA00004123"/>
    </source>
</evidence>
<dbReference type="AlphaFoldDB" id="A0A162ZYA7"/>
<evidence type="ECO:0000313" key="11">
    <source>
        <dbReference type="EMBL" id="OAD69821.1"/>
    </source>
</evidence>
<keyword evidence="3" id="KW-0507">mRNA processing</keyword>
<dbReference type="OrthoDB" id="433501at2759"/>
<dbReference type="InterPro" id="IPR003591">
    <property type="entry name" value="Leu-rich_rpt_typical-subtyp"/>
</dbReference>
<comment type="similarity">
    <text evidence="7">Belongs to the U2 small nuclear ribonucleoprotein A family.</text>
</comment>
<evidence type="ECO:0000256" key="9">
    <source>
        <dbReference type="SAM" id="MobiDB-lite"/>
    </source>
</evidence>
<dbReference type="GO" id="GO:0005681">
    <property type="term" value="C:spliceosomal complex"/>
    <property type="evidence" value="ECO:0007669"/>
    <property type="project" value="UniProtKB-KW"/>
</dbReference>
<evidence type="ECO:0000256" key="7">
    <source>
        <dbReference type="ARBA" id="ARBA00024196"/>
    </source>
</evidence>
<dbReference type="InterPro" id="IPR001611">
    <property type="entry name" value="Leu-rich_rpt"/>
</dbReference>
<dbReference type="InterPro" id="IPR044640">
    <property type="entry name" value="RU2A"/>
</dbReference>
<dbReference type="PANTHER" id="PTHR10552:SF6">
    <property type="entry name" value="U2 SMALL NUCLEAR RIBONUCLEOPROTEIN A"/>
    <property type="match status" value="1"/>
</dbReference>
<evidence type="ECO:0000256" key="6">
    <source>
        <dbReference type="ARBA" id="ARBA00023242"/>
    </source>
</evidence>
<dbReference type="GO" id="GO:0030620">
    <property type="term" value="F:U2 snRNA binding"/>
    <property type="evidence" value="ECO:0007669"/>
    <property type="project" value="InterPro"/>
</dbReference>
<dbReference type="InParanoid" id="A0A162ZYA7"/>
<dbReference type="VEuPathDB" id="FungiDB:PHYBLDRAFT_149003"/>
<dbReference type="PANTHER" id="PTHR10552">
    <property type="entry name" value="U2 SMALL NUCLEAR RIBONUCLEOPROTEIN A"/>
    <property type="match status" value="1"/>
</dbReference>
<proteinExistence type="inferred from homology"/>
<dbReference type="SMART" id="SM00446">
    <property type="entry name" value="LRRcap"/>
    <property type="match status" value="1"/>
</dbReference>
<dbReference type="GeneID" id="28993107"/>
<dbReference type="STRING" id="763407.A0A162ZYA7"/>
<keyword evidence="2" id="KW-0433">Leucine-rich repeat</keyword>
<dbReference type="SUPFAM" id="SSF52058">
    <property type="entry name" value="L domain-like"/>
    <property type="match status" value="1"/>
</dbReference>